<dbReference type="Proteomes" id="UP000464378">
    <property type="component" value="Chromosome"/>
</dbReference>
<reference evidence="7" key="1">
    <citation type="submission" date="2019-04" db="EMBL/GenBank/DDBJ databases">
        <authorList>
            <consortium name="Science for Life Laboratories"/>
        </authorList>
    </citation>
    <scope>NUCLEOTIDE SEQUENCE</scope>
    <source>
        <strain evidence="7">MBLW1</strain>
    </source>
</reference>
<accession>A0A6C2YM86</accession>
<dbReference type="PROSITE" id="PS50975">
    <property type="entry name" value="ATP_GRASP"/>
    <property type="match status" value="1"/>
</dbReference>
<dbReference type="PANTHER" id="PTHR43334">
    <property type="entry name" value="ACETATE--COA LIGASE [ADP-FORMING]"/>
    <property type="match status" value="1"/>
</dbReference>
<evidence type="ECO:0000256" key="4">
    <source>
        <dbReference type="PROSITE-ProRule" id="PRU00409"/>
    </source>
</evidence>
<dbReference type="InterPro" id="IPR032875">
    <property type="entry name" value="Succ_CoA_lig_flav_dom"/>
</dbReference>
<evidence type="ECO:0000259" key="5">
    <source>
        <dbReference type="PROSITE" id="PS50975"/>
    </source>
</evidence>
<evidence type="ECO:0000256" key="2">
    <source>
        <dbReference type="ARBA" id="ARBA00022741"/>
    </source>
</evidence>
<evidence type="ECO:0000256" key="3">
    <source>
        <dbReference type="ARBA" id="ARBA00022840"/>
    </source>
</evidence>
<dbReference type="SUPFAM" id="SSF51735">
    <property type="entry name" value="NAD(P)-binding Rossmann-fold domains"/>
    <property type="match status" value="1"/>
</dbReference>
<dbReference type="Pfam" id="PF13607">
    <property type="entry name" value="Succ_CoA_lig"/>
    <property type="match status" value="1"/>
</dbReference>
<dbReference type="Pfam" id="PF13302">
    <property type="entry name" value="Acetyltransf_3"/>
    <property type="match status" value="1"/>
</dbReference>
<dbReference type="InterPro" id="IPR011761">
    <property type="entry name" value="ATP-grasp"/>
</dbReference>
<evidence type="ECO:0008006" key="9">
    <source>
        <dbReference type="Google" id="ProtNLM"/>
    </source>
</evidence>
<dbReference type="Pfam" id="PF13549">
    <property type="entry name" value="ATP-grasp_5"/>
    <property type="match status" value="1"/>
</dbReference>
<proteinExistence type="predicted"/>
<keyword evidence="3 4" id="KW-0067">ATP-binding</keyword>
<dbReference type="InterPro" id="IPR036291">
    <property type="entry name" value="NAD(P)-bd_dom_sf"/>
</dbReference>
<gene>
    <name evidence="7" type="ORF">GMBLW1_15390</name>
</gene>
<dbReference type="SUPFAM" id="SSF55729">
    <property type="entry name" value="Acyl-CoA N-acyltransferases (Nat)"/>
    <property type="match status" value="1"/>
</dbReference>
<dbReference type="SUPFAM" id="SSF56059">
    <property type="entry name" value="Glutathione synthetase ATP-binding domain-like"/>
    <property type="match status" value="1"/>
</dbReference>
<dbReference type="InterPro" id="IPR000182">
    <property type="entry name" value="GNAT_dom"/>
</dbReference>
<evidence type="ECO:0000313" key="8">
    <source>
        <dbReference type="Proteomes" id="UP000464378"/>
    </source>
</evidence>
<dbReference type="InterPro" id="IPR016181">
    <property type="entry name" value="Acyl_CoA_acyltransferase"/>
</dbReference>
<dbReference type="RefSeq" id="WP_197740683.1">
    <property type="nucleotide sequence ID" value="NZ_LR593887.1"/>
</dbReference>
<dbReference type="PANTHER" id="PTHR43334:SF1">
    <property type="entry name" value="3-HYDROXYPROPIONATE--COA LIGASE [ADP-FORMING]"/>
    <property type="match status" value="1"/>
</dbReference>
<dbReference type="Gene3D" id="3.30.470.20">
    <property type="entry name" value="ATP-grasp fold, B domain"/>
    <property type="match status" value="1"/>
</dbReference>
<keyword evidence="1" id="KW-0436">Ligase</keyword>
<feature type="domain" description="N-acetyltransferase" evidence="6">
    <location>
        <begin position="752"/>
        <end position="908"/>
    </location>
</feature>
<dbReference type="AlphaFoldDB" id="A0A6C2YM86"/>
<feature type="domain" description="ATP-grasp" evidence="5">
    <location>
        <begin position="496"/>
        <end position="532"/>
    </location>
</feature>
<dbReference type="GO" id="GO:0016747">
    <property type="term" value="F:acyltransferase activity, transferring groups other than amino-acyl groups"/>
    <property type="evidence" value="ECO:0007669"/>
    <property type="project" value="InterPro"/>
</dbReference>
<dbReference type="GO" id="GO:0005524">
    <property type="term" value="F:ATP binding"/>
    <property type="evidence" value="ECO:0007669"/>
    <property type="project" value="UniProtKB-UniRule"/>
</dbReference>
<dbReference type="InterPro" id="IPR043938">
    <property type="entry name" value="Ligase_CoA_dom"/>
</dbReference>
<dbReference type="SMART" id="SM00881">
    <property type="entry name" value="CoA_binding"/>
    <property type="match status" value="1"/>
</dbReference>
<dbReference type="SUPFAM" id="SSF52210">
    <property type="entry name" value="Succinyl-CoA synthetase domains"/>
    <property type="match status" value="2"/>
</dbReference>
<dbReference type="InterPro" id="IPR003781">
    <property type="entry name" value="CoA-bd"/>
</dbReference>
<dbReference type="Gene3D" id="3.40.50.261">
    <property type="entry name" value="Succinyl-CoA synthetase domains"/>
    <property type="match status" value="2"/>
</dbReference>
<dbReference type="InterPro" id="IPR051538">
    <property type="entry name" value="Acyl-CoA_Synth/Transferase"/>
</dbReference>
<keyword evidence="8" id="KW-1185">Reference proteome</keyword>
<evidence type="ECO:0000256" key="1">
    <source>
        <dbReference type="ARBA" id="ARBA00022598"/>
    </source>
</evidence>
<dbReference type="Pfam" id="PF19045">
    <property type="entry name" value="Ligase_CoA_2"/>
    <property type="match status" value="1"/>
</dbReference>
<dbReference type="FunCoup" id="A0A6C2YM86">
    <property type="interactions" value="54"/>
</dbReference>
<evidence type="ECO:0000259" key="6">
    <source>
        <dbReference type="PROSITE" id="PS51186"/>
    </source>
</evidence>
<organism evidence="7">
    <name type="scientific">Tuwongella immobilis</name>
    <dbReference type="NCBI Taxonomy" id="692036"/>
    <lineage>
        <taxon>Bacteria</taxon>
        <taxon>Pseudomonadati</taxon>
        <taxon>Planctomycetota</taxon>
        <taxon>Planctomycetia</taxon>
        <taxon>Gemmatales</taxon>
        <taxon>Gemmataceae</taxon>
        <taxon>Tuwongella</taxon>
    </lineage>
</organism>
<dbReference type="PROSITE" id="PS51186">
    <property type="entry name" value="GNAT"/>
    <property type="match status" value="1"/>
</dbReference>
<evidence type="ECO:0000313" key="7">
    <source>
        <dbReference type="EMBL" id="VIP02421.1"/>
    </source>
</evidence>
<dbReference type="EMBL" id="LR593887">
    <property type="protein sequence ID" value="VTS01348.1"/>
    <property type="molecule type" value="Genomic_DNA"/>
</dbReference>
<protein>
    <recommendedName>
        <fullName evidence="9">N-acetyltransferase domain-containing protein</fullName>
    </recommendedName>
</protein>
<dbReference type="Gene3D" id="3.30.1490.20">
    <property type="entry name" value="ATP-grasp fold, A domain"/>
    <property type="match status" value="1"/>
</dbReference>
<dbReference type="CDD" id="cd04301">
    <property type="entry name" value="NAT_SF"/>
    <property type="match status" value="1"/>
</dbReference>
<keyword evidence="2 4" id="KW-0547">Nucleotide-binding</keyword>
<name>A0A6C2YM86_9BACT</name>
<dbReference type="GO" id="GO:0046872">
    <property type="term" value="F:metal ion binding"/>
    <property type="evidence" value="ECO:0007669"/>
    <property type="project" value="InterPro"/>
</dbReference>
<dbReference type="KEGG" id="tim:GMBLW1_15390"/>
<dbReference type="InterPro" id="IPR016102">
    <property type="entry name" value="Succinyl-CoA_synth-like"/>
</dbReference>
<dbReference type="GO" id="GO:0043758">
    <property type="term" value="F:acetate-CoA ligase (ADP-forming) activity"/>
    <property type="evidence" value="ECO:0007669"/>
    <property type="project" value="InterPro"/>
</dbReference>
<sequence length="917" mass="99404">MFHDHPLDRIFRPRSVAVIGASATPNSVGNVLMRNLLGNPFGGVIYPVNPNRRAVQGVRCYSNLAEIPDTIDLAIIAVKAELVPSVVADCVDKGVAGAIILSAGFSELGQAGRELEQRILAIAAGKLRIIGPNCLGVMHPLNRLNASFAAEMAKPGRVALLSQSGAVCTSILDWANGKNIGFSAFVSVGAMIDVDWADLIDYFGDDPETTSILLYMESIGDVRGFISAARAVARHKPIIVVKAGRNEISARVAASHTGAMLGSDAVFESAFRRAGVLRVSSIRDLFHMAEVLSMQPLPDGFRLAILTNAGGPAVMAVDALIAGGGQLAPLSAETLAALDAVCPPFWSHANPVDLLGDASPELYRQSFEILSRDPGVDGVLVLLTPQAMTQPENTARLLAPFARSVRKPVLAGFMGGRMIHASRAILSAAGMPAFDTPEAAVRAFLLLAQYRDNLRLLYERPDALPEGPPPRFDDVQRMVARARMEGRTLLTEAESKQLLAAYDIPIVPTRHCGSPEEAIAAAEQLGYPVVLKLESRVISHKTEAGGVRLDLRTPAAVREAFHAIQTAVIAYAEQHSIVGDIFTGVTVQPMIPAGGYELILGSALDEQFGPVIVFGTGGILTEVYQDRSWALPPLNRTLVKRLIERTRIYQALKGVRGRKSIPMADLETLLVRFSQLLVDFPDLGEVEINPLIATEERLIAVDARVMLTAQDSLISPRRLAIHPYPNQYTSVWEPDLSRLRATANRLPTGTTLLIRALRPEDEPLLENLFKTLSEHTIRMRFFRLIRQLTKDNLIRLCHVDYERELALVAIAELPGQGAQAVGIASFARDPSSDEAEFAVVVSDAWQGIGLGRELVSRLVSIAPQRGILRLTGATFRENLAMRKLCTSLGFTLHDTDDPQVLELRRDLLLMPPGSAFL</sequence>
<dbReference type="Pfam" id="PF13380">
    <property type="entry name" value="CoA_binding_2"/>
    <property type="match status" value="1"/>
</dbReference>
<dbReference type="InterPro" id="IPR013815">
    <property type="entry name" value="ATP_grasp_subdomain_1"/>
</dbReference>
<dbReference type="InParanoid" id="A0A6C2YM86"/>
<dbReference type="Gene3D" id="3.40.630.30">
    <property type="match status" value="1"/>
</dbReference>
<dbReference type="Gene3D" id="3.40.50.720">
    <property type="entry name" value="NAD(P)-binding Rossmann-like Domain"/>
    <property type="match status" value="1"/>
</dbReference>
<dbReference type="EMBL" id="LR586016">
    <property type="protein sequence ID" value="VIP02421.1"/>
    <property type="molecule type" value="Genomic_DNA"/>
</dbReference>